<organism evidence="1 2">
    <name type="scientific">Eubacterium callanderi</name>
    <dbReference type="NCBI Taxonomy" id="53442"/>
    <lineage>
        <taxon>Bacteria</taxon>
        <taxon>Bacillati</taxon>
        <taxon>Bacillota</taxon>
        <taxon>Clostridia</taxon>
        <taxon>Eubacteriales</taxon>
        <taxon>Eubacteriaceae</taxon>
        <taxon>Eubacterium</taxon>
    </lineage>
</organism>
<dbReference type="Proteomes" id="UP000006873">
    <property type="component" value="Chromosome"/>
</dbReference>
<protein>
    <submittedName>
        <fullName evidence="1">Uncharacterized protein</fullName>
    </submittedName>
</protein>
<evidence type="ECO:0000313" key="2">
    <source>
        <dbReference type="Proteomes" id="UP000006873"/>
    </source>
</evidence>
<dbReference type="EMBL" id="CP002273">
    <property type="protein sequence ID" value="ADO39045.1"/>
    <property type="molecule type" value="Genomic_DNA"/>
</dbReference>
<sequence>MRCYGLNSPQKIKKHPTQILDFSLIRWVKLFKRLVFTIKKRKIK</sequence>
<reference key="1">
    <citation type="submission" date="2010-09" db="EMBL/GenBank/DDBJ databases">
        <authorList>
            <person name="Roh H."/>
            <person name="Ko H.-J."/>
            <person name="Kim D."/>
            <person name="Choi D.G."/>
            <person name="Park S."/>
            <person name="Kim S."/>
            <person name="Kim K.H."/>
            <person name="Chang I.S."/>
            <person name="Choi I.-G."/>
        </authorList>
    </citation>
    <scope>NUCLEOTIDE SEQUENCE</scope>
    <source>
        <strain>KIST612</strain>
    </source>
</reference>
<name>E3GH90_9FIRM</name>
<accession>E3GH90</accession>
<dbReference type="HOGENOM" id="CLU_3216405_0_0_9"/>
<keyword evidence="2" id="KW-1185">Reference proteome</keyword>
<dbReference type="AlphaFoldDB" id="E3GH90"/>
<gene>
    <name evidence="1" type="ordered locus">ELI_4103</name>
</gene>
<reference evidence="1 2" key="2">
    <citation type="journal article" date="2011" name="J. Bacteriol.">
        <title>Complete genome sequence of a carbon monoxide-utilizing acetogen, Eubacterium limosum KIST612.</title>
        <authorList>
            <person name="Roh H."/>
            <person name="Ko H.J."/>
            <person name="Kim D."/>
            <person name="Choi D.G."/>
            <person name="Park S."/>
            <person name="Kim S."/>
            <person name="Chang I.S."/>
            <person name="Choi I.G."/>
        </authorList>
    </citation>
    <scope>NUCLEOTIDE SEQUENCE [LARGE SCALE GENOMIC DNA]</scope>
    <source>
        <strain evidence="1 2">KIST612</strain>
    </source>
</reference>
<dbReference type="KEGG" id="elm:ELI_4103"/>
<evidence type="ECO:0000313" key="1">
    <source>
        <dbReference type="EMBL" id="ADO39045.1"/>
    </source>
</evidence>
<proteinExistence type="predicted"/>